<protein>
    <submittedName>
        <fullName evidence="2">F-box domain-containing protein</fullName>
    </submittedName>
</protein>
<dbReference type="PANTHER" id="PTHR38926:SF5">
    <property type="entry name" value="F-BOX AND LEUCINE-RICH REPEAT PROTEIN 6"/>
    <property type="match status" value="1"/>
</dbReference>
<dbReference type="SUPFAM" id="SSF52047">
    <property type="entry name" value="RNI-like"/>
    <property type="match status" value="1"/>
</dbReference>
<evidence type="ECO:0000259" key="1">
    <source>
        <dbReference type="Pfam" id="PF12937"/>
    </source>
</evidence>
<organism evidence="2 3">
    <name type="scientific">Mycena sanguinolenta</name>
    <dbReference type="NCBI Taxonomy" id="230812"/>
    <lineage>
        <taxon>Eukaryota</taxon>
        <taxon>Fungi</taxon>
        <taxon>Dikarya</taxon>
        <taxon>Basidiomycota</taxon>
        <taxon>Agaricomycotina</taxon>
        <taxon>Agaricomycetes</taxon>
        <taxon>Agaricomycetidae</taxon>
        <taxon>Agaricales</taxon>
        <taxon>Marasmiineae</taxon>
        <taxon>Mycenaceae</taxon>
        <taxon>Mycena</taxon>
    </lineage>
</organism>
<feature type="domain" description="F-box" evidence="1">
    <location>
        <begin position="66"/>
        <end position="114"/>
    </location>
</feature>
<dbReference type="Proteomes" id="UP000623467">
    <property type="component" value="Unassembled WGS sequence"/>
</dbReference>
<proteinExistence type="predicted"/>
<comment type="caution">
    <text evidence="2">The sequence shown here is derived from an EMBL/GenBank/DDBJ whole genome shotgun (WGS) entry which is preliminary data.</text>
</comment>
<dbReference type="PANTHER" id="PTHR38926">
    <property type="entry name" value="F-BOX DOMAIN CONTAINING PROTEIN, EXPRESSED"/>
    <property type="match status" value="1"/>
</dbReference>
<sequence length="481" mass="54165">MGSTAVSIRATVLEQTERTRQCSRADIEESESKIISLNLQISSLIELRDSQHACVLALRHIIAPIRTLPVEVLAEIFELTIEDDTHIEDVHCISQVCSDWRLVAHDTPQLWARPLMIDLCNKMDVAGGLKTWLARSAPMPVRMSFARIDMPINGAILEEVLAVAPRSSSLQFPTVYSPPFSLVRQLAQARLDSLEDLSLGSMDCDWLDLSFTAVPRLRKLDISNCLTTHRTLVPWAQLTDLTVGHSTPEVILEILSQCPNLLTVSVFAPGWGRLAGLSEANQDIVVLSHLRTLTLSFVVPSRPITSFFDYLSAPVLRDLRLWFTRAPWSQAHFLAFQLWAQNITRLELSSRESLTSDDLGAVILHASSLTHLQFSYCNRCLNDAFIRTLYYDEGVTPLVPHLHSLVVKTETMRFSEDVLAGMIASRWWTDTELASLEVLPVARWSSVELEFRLYHTLRDSFADVLKNIPPDVLAIKIDYEL</sequence>
<evidence type="ECO:0000313" key="3">
    <source>
        <dbReference type="Proteomes" id="UP000623467"/>
    </source>
</evidence>
<reference evidence="2" key="1">
    <citation type="submission" date="2020-05" db="EMBL/GenBank/DDBJ databases">
        <title>Mycena genomes resolve the evolution of fungal bioluminescence.</title>
        <authorList>
            <person name="Tsai I.J."/>
        </authorList>
    </citation>
    <scope>NUCLEOTIDE SEQUENCE</scope>
    <source>
        <strain evidence="2">160909Yilan</strain>
    </source>
</reference>
<dbReference type="Pfam" id="PF12937">
    <property type="entry name" value="F-box-like"/>
    <property type="match status" value="1"/>
</dbReference>
<gene>
    <name evidence="2" type="ORF">MSAN_01348600</name>
</gene>
<dbReference type="Gene3D" id="1.20.1280.50">
    <property type="match status" value="1"/>
</dbReference>
<dbReference type="EMBL" id="JACAZH010000010">
    <property type="protein sequence ID" value="KAF7357523.1"/>
    <property type="molecule type" value="Genomic_DNA"/>
</dbReference>
<dbReference type="OrthoDB" id="2269034at2759"/>
<dbReference type="AlphaFoldDB" id="A0A8H7D3L9"/>
<dbReference type="InterPro" id="IPR001810">
    <property type="entry name" value="F-box_dom"/>
</dbReference>
<evidence type="ECO:0000313" key="2">
    <source>
        <dbReference type="EMBL" id="KAF7357523.1"/>
    </source>
</evidence>
<name>A0A8H7D3L9_9AGAR</name>
<dbReference type="InterPro" id="IPR032675">
    <property type="entry name" value="LRR_dom_sf"/>
</dbReference>
<accession>A0A8H7D3L9</accession>
<dbReference type="Gene3D" id="3.80.10.10">
    <property type="entry name" value="Ribonuclease Inhibitor"/>
    <property type="match status" value="1"/>
</dbReference>
<dbReference type="InterPro" id="IPR036047">
    <property type="entry name" value="F-box-like_dom_sf"/>
</dbReference>
<dbReference type="SUPFAM" id="SSF81383">
    <property type="entry name" value="F-box domain"/>
    <property type="match status" value="1"/>
</dbReference>
<keyword evidence="3" id="KW-1185">Reference proteome</keyword>